<evidence type="ECO:0000256" key="9">
    <source>
        <dbReference type="ARBA" id="ARBA00023224"/>
    </source>
</evidence>
<organism evidence="11 12">
    <name type="scientific">Lasius platythorax</name>
    <dbReference type="NCBI Taxonomy" id="488582"/>
    <lineage>
        <taxon>Eukaryota</taxon>
        <taxon>Metazoa</taxon>
        <taxon>Ecdysozoa</taxon>
        <taxon>Arthropoda</taxon>
        <taxon>Hexapoda</taxon>
        <taxon>Insecta</taxon>
        <taxon>Pterygota</taxon>
        <taxon>Neoptera</taxon>
        <taxon>Endopterygota</taxon>
        <taxon>Hymenoptera</taxon>
        <taxon>Apocrita</taxon>
        <taxon>Aculeata</taxon>
        <taxon>Formicoidea</taxon>
        <taxon>Formicidae</taxon>
        <taxon>Formicinae</taxon>
        <taxon>Lasius</taxon>
        <taxon>Lasius</taxon>
    </lineage>
</organism>
<keyword evidence="5 10" id="KW-0552">Olfaction</keyword>
<dbReference type="PANTHER" id="PTHR21137">
    <property type="entry name" value="ODORANT RECEPTOR"/>
    <property type="match status" value="1"/>
</dbReference>
<comment type="subcellular location">
    <subcellularLocation>
        <location evidence="1 10">Cell membrane</location>
        <topology evidence="1 10">Multi-pass membrane protein</topology>
    </subcellularLocation>
</comment>
<dbReference type="InterPro" id="IPR004117">
    <property type="entry name" value="7tm6_olfct_rcpt"/>
</dbReference>
<keyword evidence="7 10" id="KW-0472">Membrane</keyword>
<name>A0AAV2N3G1_9HYME</name>
<sequence length="384" mass="43984">MIRKSTINRVIEIILTLFGIWPGISCVLLCRIFWIISIISVQFYHYRYLLTHFYSDDLFNLMDCLSSFLAYTKVMIKFVVFWFNQQEFIKTLAMIAKDWHDCANNEIDMQEIMCKAKLSDRITNAILILHTLSVVGYGTRIILANVDIIDCTSEPPYIHKMELPFDVNTQRVYKTVVIAQFAYVIMCSWIAGAVNALLLTLTLHIGSQMDILRSWLTDFASNENGKKRALFTTNKIIEKHQRIINFSEKVENLYTYIALLQFASNTIMICSLAFLIVSAIGTPDATEHIIRSLLFYTITNLEAFIFCFAGEYLNNKSKAIGIAAYSAAWYNLKPEETRILLFIILRSQKQLTLTVGKLTNLSLEYFASIMNASGSYLSVLLAMQ</sequence>
<dbReference type="EMBL" id="OZ034824">
    <property type="protein sequence ID" value="CAL1674347.1"/>
    <property type="molecule type" value="Genomic_DNA"/>
</dbReference>
<accession>A0AAV2N3G1</accession>
<feature type="transmembrane region" description="Helical" evidence="10">
    <location>
        <begin position="293"/>
        <end position="313"/>
    </location>
</feature>
<comment type="caution">
    <text evidence="10">Lacks conserved residue(s) required for the propagation of feature annotation.</text>
</comment>
<dbReference type="GO" id="GO:0005886">
    <property type="term" value="C:plasma membrane"/>
    <property type="evidence" value="ECO:0007669"/>
    <property type="project" value="UniProtKB-SubCell"/>
</dbReference>
<evidence type="ECO:0000256" key="7">
    <source>
        <dbReference type="ARBA" id="ARBA00023136"/>
    </source>
</evidence>
<keyword evidence="8 10" id="KW-0675">Receptor</keyword>
<comment type="similarity">
    <text evidence="10">Belongs to the insect chemoreceptor superfamily. Heteromeric odorant receptor channel (TC 1.A.69) family.</text>
</comment>
<dbReference type="Pfam" id="PF02949">
    <property type="entry name" value="7tm_6"/>
    <property type="match status" value="1"/>
</dbReference>
<protein>
    <recommendedName>
        <fullName evidence="10">Odorant receptor</fullName>
    </recommendedName>
</protein>
<evidence type="ECO:0000256" key="8">
    <source>
        <dbReference type="ARBA" id="ARBA00023170"/>
    </source>
</evidence>
<keyword evidence="3 10" id="KW-0716">Sensory transduction</keyword>
<evidence type="ECO:0000256" key="6">
    <source>
        <dbReference type="ARBA" id="ARBA00022989"/>
    </source>
</evidence>
<evidence type="ECO:0000256" key="1">
    <source>
        <dbReference type="ARBA" id="ARBA00004651"/>
    </source>
</evidence>
<reference evidence="11 12" key="1">
    <citation type="submission" date="2024-04" db="EMBL/GenBank/DDBJ databases">
        <authorList>
            <consortium name="Molecular Ecology Group"/>
        </authorList>
    </citation>
    <scope>NUCLEOTIDE SEQUENCE [LARGE SCALE GENOMIC DNA]</scope>
</reference>
<evidence type="ECO:0000256" key="5">
    <source>
        <dbReference type="ARBA" id="ARBA00022725"/>
    </source>
</evidence>
<keyword evidence="9 10" id="KW-0807">Transducer</keyword>
<keyword evidence="2" id="KW-1003">Cell membrane</keyword>
<feature type="transmembrane region" description="Helical" evidence="10">
    <location>
        <begin position="256"/>
        <end position="281"/>
    </location>
</feature>
<feature type="transmembrane region" description="Helical" evidence="10">
    <location>
        <begin position="12"/>
        <end position="45"/>
    </location>
</feature>
<evidence type="ECO:0000313" key="11">
    <source>
        <dbReference type="EMBL" id="CAL1674347.1"/>
    </source>
</evidence>
<keyword evidence="6 10" id="KW-1133">Transmembrane helix</keyword>
<dbReference type="AlphaFoldDB" id="A0AAV2N3G1"/>
<evidence type="ECO:0000256" key="2">
    <source>
        <dbReference type="ARBA" id="ARBA00022475"/>
    </source>
</evidence>
<feature type="transmembrane region" description="Helical" evidence="10">
    <location>
        <begin position="181"/>
        <end position="205"/>
    </location>
</feature>
<evidence type="ECO:0000256" key="4">
    <source>
        <dbReference type="ARBA" id="ARBA00022692"/>
    </source>
</evidence>
<feature type="transmembrane region" description="Helical" evidence="10">
    <location>
        <begin position="65"/>
        <end position="84"/>
    </location>
</feature>
<dbReference type="GO" id="GO:0005549">
    <property type="term" value="F:odorant binding"/>
    <property type="evidence" value="ECO:0007669"/>
    <property type="project" value="InterPro"/>
</dbReference>
<dbReference type="PANTHER" id="PTHR21137:SF35">
    <property type="entry name" value="ODORANT RECEPTOR 19A-RELATED"/>
    <property type="match status" value="1"/>
</dbReference>
<evidence type="ECO:0000256" key="10">
    <source>
        <dbReference type="RuleBase" id="RU351113"/>
    </source>
</evidence>
<evidence type="ECO:0000256" key="3">
    <source>
        <dbReference type="ARBA" id="ARBA00022606"/>
    </source>
</evidence>
<dbReference type="Proteomes" id="UP001497644">
    <property type="component" value="Chromosome 1"/>
</dbReference>
<dbReference type="GO" id="GO:0007165">
    <property type="term" value="P:signal transduction"/>
    <property type="evidence" value="ECO:0007669"/>
    <property type="project" value="UniProtKB-KW"/>
</dbReference>
<proteinExistence type="inferred from homology"/>
<gene>
    <name evidence="11" type="ORF">LPLAT_LOCUS1033</name>
</gene>
<keyword evidence="4 10" id="KW-0812">Transmembrane</keyword>
<evidence type="ECO:0000313" key="12">
    <source>
        <dbReference type="Proteomes" id="UP001497644"/>
    </source>
</evidence>
<dbReference type="GO" id="GO:0004984">
    <property type="term" value="F:olfactory receptor activity"/>
    <property type="evidence" value="ECO:0007669"/>
    <property type="project" value="InterPro"/>
</dbReference>
<keyword evidence="12" id="KW-1185">Reference proteome</keyword>